<evidence type="ECO:0000256" key="2">
    <source>
        <dbReference type="SAM" id="Phobius"/>
    </source>
</evidence>
<keyword evidence="2" id="KW-0472">Membrane</keyword>
<keyword evidence="2" id="KW-0812">Transmembrane</keyword>
<keyword evidence="4" id="KW-1185">Reference proteome</keyword>
<name>A0A1T3NJM1_9ACTN</name>
<protein>
    <submittedName>
        <fullName evidence="3">Uncharacterized protein</fullName>
    </submittedName>
</protein>
<evidence type="ECO:0000313" key="4">
    <source>
        <dbReference type="Proteomes" id="UP000190037"/>
    </source>
</evidence>
<evidence type="ECO:0000313" key="3">
    <source>
        <dbReference type="EMBL" id="OPC77046.1"/>
    </source>
</evidence>
<feature type="compositionally biased region" description="Polar residues" evidence="1">
    <location>
        <begin position="276"/>
        <end position="285"/>
    </location>
</feature>
<evidence type="ECO:0000256" key="1">
    <source>
        <dbReference type="SAM" id="MobiDB-lite"/>
    </source>
</evidence>
<organism evidence="3 4">
    <name type="scientific">Embleya scabrispora</name>
    <dbReference type="NCBI Taxonomy" id="159449"/>
    <lineage>
        <taxon>Bacteria</taxon>
        <taxon>Bacillati</taxon>
        <taxon>Actinomycetota</taxon>
        <taxon>Actinomycetes</taxon>
        <taxon>Kitasatosporales</taxon>
        <taxon>Streptomycetaceae</taxon>
        <taxon>Embleya</taxon>
    </lineage>
</organism>
<sequence length="285" mass="30552">MGIVATRGKDHRWAPHAVGALLLGLLTAYLVTQGFNALPDPDFGGAITCDDRVMGPGDVCRTISSRGSGEQTYAELLDTERRGAPALAAVMFGLGALSLVGVAFQARKAWNAAPVDATVAIGVGVRERWSRSREARRQQFALAARMRTTTAIVAGVNPSLDCPVELVLGRYSERGGTLGVAAVVPVDDPDDVETLTGLLGAPPADHPWRPTRSGAGRTPRADPRFRVDCVTVNPDIVVEIRVDPDTLSRSGRWQHAELVKLRHDLAPDRVPRGKQLTAQDHPTPR</sequence>
<feature type="region of interest" description="Disordered" evidence="1">
    <location>
        <begin position="199"/>
        <end position="222"/>
    </location>
</feature>
<feature type="transmembrane region" description="Helical" evidence="2">
    <location>
        <begin position="12"/>
        <end position="31"/>
    </location>
</feature>
<gene>
    <name evidence="3" type="ORF">B4N89_41470</name>
</gene>
<keyword evidence="2" id="KW-1133">Transmembrane helix</keyword>
<reference evidence="3 4" key="1">
    <citation type="submission" date="2017-03" db="EMBL/GenBank/DDBJ databases">
        <title>Draft genome sequence of Streptomyces scabrisporus NF3, endophyte isolated from Amphipterygium adstringens.</title>
        <authorList>
            <person name="Vazquez M."/>
            <person name="Ceapa C.D."/>
            <person name="Rodriguez Luna D."/>
            <person name="Sanchez Esquivel S."/>
        </authorList>
    </citation>
    <scope>NUCLEOTIDE SEQUENCE [LARGE SCALE GENOMIC DNA]</scope>
    <source>
        <strain evidence="3 4">NF3</strain>
    </source>
</reference>
<comment type="caution">
    <text evidence="3">The sequence shown here is derived from an EMBL/GenBank/DDBJ whole genome shotgun (WGS) entry which is preliminary data.</text>
</comment>
<dbReference type="AlphaFoldDB" id="A0A1T3NJM1"/>
<feature type="transmembrane region" description="Helical" evidence="2">
    <location>
        <begin position="86"/>
        <end position="104"/>
    </location>
</feature>
<dbReference type="EMBL" id="MWQN01000004">
    <property type="protein sequence ID" value="OPC77046.1"/>
    <property type="molecule type" value="Genomic_DNA"/>
</dbReference>
<dbReference type="Proteomes" id="UP000190037">
    <property type="component" value="Unassembled WGS sequence"/>
</dbReference>
<accession>A0A1T3NJM1</accession>
<proteinExistence type="predicted"/>
<feature type="region of interest" description="Disordered" evidence="1">
    <location>
        <begin position="264"/>
        <end position="285"/>
    </location>
</feature>